<reference evidence="2" key="1">
    <citation type="journal article" date="2012" name="Nat. Biotechnol.">
        <title>Reference genome sequence of the model plant Setaria.</title>
        <authorList>
            <person name="Bennetzen J.L."/>
            <person name="Schmutz J."/>
            <person name="Wang H."/>
            <person name="Percifield R."/>
            <person name="Hawkins J."/>
            <person name="Pontaroli A.C."/>
            <person name="Estep M."/>
            <person name="Feng L."/>
            <person name="Vaughn J.N."/>
            <person name="Grimwood J."/>
            <person name="Jenkins J."/>
            <person name="Barry K."/>
            <person name="Lindquist E."/>
            <person name="Hellsten U."/>
            <person name="Deshpande S."/>
            <person name="Wang X."/>
            <person name="Wu X."/>
            <person name="Mitros T."/>
            <person name="Triplett J."/>
            <person name="Yang X."/>
            <person name="Ye C.Y."/>
            <person name="Mauro-Herrera M."/>
            <person name="Wang L."/>
            <person name="Li P."/>
            <person name="Sharma M."/>
            <person name="Sharma R."/>
            <person name="Ronald P.C."/>
            <person name="Panaud O."/>
            <person name="Kellogg E.A."/>
            <person name="Brutnell T.P."/>
            <person name="Doust A.N."/>
            <person name="Tuskan G.A."/>
            <person name="Rokhsar D."/>
            <person name="Devos K.M."/>
        </authorList>
    </citation>
    <scope>NUCLEOTIDE SEQUENCE [LARGE SCALE GENOMIC DNA]</scope>
    <source>
        <strain evidence="2">cv. Yugu1</strain>
    </source>
</reference>
<dbReference type="EnsemblPlants" id="KQK85826">
    <property type="protein sequence ID" value="KQK85826"/>
    <property type="gene ID" value="SETIT_020742mg"/>
</dbReference>
<dbReference type="InParanoid" id="K3Z2H4"/>
<proteinExistence type="predicted"/>
<name>K3Z2H4_SETIT</name>
<dbReference type="Gramene" id="KQK85826">
    <property type="protein sequence ID" value="KQK85826"/>
    <property type="gene ID" value="SETIT_020742mg"/>
</dbReference>
<protein>
    <submittedName>
        <fullName evidence="1">Uncharacterized protein</fullName>
    </submittedName>
</protein>
<keyword evidence="2" id="KW-1185">Reference proteome</keyword>
<dbReference type="AlphaFoldDB" id="K3Z2H4"/>
<reference evidence="1" key="2">
    <citation type="submission" date="2018-08" db="UniProtKB">
        <authorList>
            <consortium name="EnsemblPlants"/>
        </authorList>
    </citation>
    <scope>IDENTIFICATION</scope>
    <source>
        <strain evidence="1">Yugu1</strain>
    </source>
</reference>
<evidence type="ECO:0000313" key="1">
    <source>
        <dbReference type="EnsemblPlants" id="KQK85826"/>
    </source>
</evidence>
<evidence type="ECO:0000313" key="2">
    <source>
        <dbReference type="Proteomes" id="UP000004995"/>
    </source>
</evidence>
<dbReference type="Proteomes" id="UP000004995">
    <property type="component" value="Unassembled WGS sequence"/>
</dbReference>
<organism evidence="1 2">
    <name type="scientific">Setaria italica</name>
    <name type="common">Foxtail millet</name>
    <name type="synonym">Panicum italicum</name>
    <dbReference type="NCBI Taxonomy" id="4555"/>
    <lineage>
        <taxon>Eukaryota</taxon>
        <taxon>Viridiplantae</taxon>
        <taxon>Streptophyta</taxon>
        <taxon>Embryophyta</taxon>
        <taxon>Tracheophyta</taxon>
        <taxon>Spermatophyta</taxon>
        <taxon>Magnoliopsida</taxon>
        <taxon>Liliopsida</taxon>
        <taxon>Poales</taxon>
        <taxon>Poaceae</taxon>
        <taxon>PACMAD clade</taxon>
        <taxon>Panicoideae</taxon>
        <taxon>Panicodae</taxon>
        <taxon>Paniceae</taxon>
        <taxon>Cenchrinae</taxon>
        <taxon>Setaria</taxon>
    </lineage>
</organism>
<sequence>MEPVIGCTCTCRDTKTRYSLSFWSIIRLCRRDGRVVQGVALELLCRLLFTEGSNPSLSVSVNSPTLPTTMYQIK</sequence>
<accession>K3Z2H4</accession>
<dbReference type="HOGENOM" id="CLU_2692496_0_0_1"/>